<feature type="chain" id="PRO_5020443642" description="Repeat protein (TIGR01451 family)" evidence="1">
    <location>
        <begin position="24"/>
        <end position="481"/>
    </location>
</feature>
<evidence type="ECO:0008006" key="4">
    <source>
        <dbReference type="Google" id="ProtNLM"/>
    </source>
</evidence>
<keyword evidence="3" id="KW-1185">Reference proteome</keyword>
<dbReference type="EMBL" id="SMAF01000048">
    <property type="protein sequence ID" value="TCS91768.1"/>
    <property type="molecule type" value="Genomic_DNA"/>
</dbReference>
<reference evidence="2 3" key="1">
    <citation type="submission" date="2019-03" db="EMBL/GenBank/DDBJ databases">
        <title>Genomic Encyclopedia of Type Strains, Phase IV (KMG-IV): sequencing the most valuable type-strain genomes for metagenomic binning, comparative biology and taxonomic classification.</title>
        <authorList>
            <person name="Goeker M."/>
        </authorList>
    </citation>
    <scope>NUCLEOTIDE SEQUENCE [LARGE SCALE GENOMIC DNA]</scope>
    <source>
        <strain evidence="2 3">DSM 21944</strain>
    </source>
</reference>
<proteinExistence type="predicted"/>
<dbReference type="RefSeq" id="WP_132577789.1">
    <property type="nucleotide sequence ID" value="NZ_JBHLWF010000063.1"/>
</dbReference>
<dbReference type="Proteomes" id="UP000294599">
    <property type="component" value="Unassembled WGS sequence"/>
</dbReference>
<keyword evidence="1" id="KW-0732">Signal</keyword>
<accession>A0A4R3L184</accession>
<feature type="signal peptide" evidence="1">
    <location>
        <begin position="1"/>
        <end position="23"/>
    </location>
</feature>
<comment type="caution">
    <text evidence="2">The sequence shown here is derived from an EMBL/GenBank/DDBJ whole genome shotgun (WGS) entry which is preliminary data.</text>
</comment>
<evidence type="ECO:0000313" key="2">
    <source>
        <dbReference type="EMBL" id="TCS91768.1"/>
    </source>
</evidence>
<dbReference type="OrthoDB" id="5476529at2"/>
<name>A0A4R3L184_9GAMM</name>
<organism evidence="2 3">
    <name type="scientific">Pseudofulvimonas gallinarii</name>
    <dbReference type="NCBI Taxonomy" id="634155"/>
    <lineage>
        <taxon>Bacteria</taxon>
        <taxon>Pseudomonadati</taxon>
        <taxon>Pseudomonadota</taxon>
        <taxon>Gammaproteobacteria</taxon>
        <taxon>Lysobacterales</taxon>
        <taxon>Rhodanobacteraceae</taxon>
        <taxon>Pseudofulvimonas</taxon>
    </lineage>
</organism>
<evidence type="ECO:0000256" key="1">
    <source>
        <dbReference type="SAM" id="SignalP"/>
    </source>
</evidence>
<sequence length="481" mass="50725">MTISLILRCCAVAFGLNALIAQAGPLKLEVVPNTFHTGERAFVTIFVEKSQMDAEVLSGPFYLRVPIGSTLSYVGHNNNGWSCDVDATNVVECVWSGTLSSVQMEAPYVRLTLAAPPDALPGTLTSQVTIESDQVSLPEPLVCVASPSDTGCAQMSITVEPSSLSIRQWGTVGSQVDQAGPVAAWLSPWRHGARVSVVLEPENIGYDSNNSPVQFQFLVPHGISWVDAAGLPNWTCAAEPAGADTLLTCTTPYLPHLVNAWMSVRFDVLAGLAIPGPHAIHVRMTNPSQSVDMSECVADPSILGCGRLTFEAAPALEPDIVINAFSNLSGELVAGQQAQLNVEFENIGAATSPATHVKIALPPGMAYQDVSGALPSMSCAASGSAVTGQVVHCTGAGLPSTVQGYVIIRARLDDDVLGPDQLPVVAATDHASSWTSGRLEQCIDSPALPHCAWLEISVRYWCAAQFGADGVFCNDFELLSE</sequence>
<dbReference type="AlphaFoldDB" id="A0A4R3L184"/>
<gene>
    <name evidence="2" type="ORF">EDC25_1483</name>
</gene>
<evidence type="ECO:0000313" key="3">
    <source>
        <dbReference type="Proteomes" id="UP000294599"/>
    </source>
</evidence>
<protein>
    <recommendedName>
        <fullName evidence="4">Repeat protein (TIGR01451 family)</fullName>
    </recommendedName>
</protein>